<reference evidence="6 7" key="1">
    <citation type="submission" date="2021-01" db="EMBL/GenBank/DDBJ databases">
        <title>Whole genome shotgun sequence of Plantactinospora mayteni NBRC 109088.</title>
        <authorList>
            <person name="Komaki H."/>
            <person name="Tamura T."/>
        </authorList>
    </citation>
    <scope>NUCLEOTIDE SEQUENCE [LARGE SCALE GENOMIC DNA]</scope>
    <source>
        <strain evidence="6 7">NBRC 109088</strain>
    </source>
</reference>
<dbReference type="PROSITE" id="PS00211">
    <property type="entry name" value="ABC_TRANSPORTER_1"/>
    <property type="match status" value="1"/>
</dbReference>
<name>A0ABQ4EXU7_9ACTN</name>
<evidence type="ECO:0000313" key="6">
    <source>
        <dbReference type="EMBL" id="GIG99474.1"/>
    </source>
</evidence>
<keyword evidence="7" id="KW-1185">Reference proteome</keyword>
<feature type="domain" description="ABC transporter" evidence="5">
    <location>
        <begin position="3"/>
        <end position="234"/>
    </location>
</feature>
<keyword evidence="2" id="KW-0813">Transport</keyword>
<evidence type="ECO:0000259" key="5">
    <source>
        <dbReference type="PROSITE" id="PS50893"/>
    </source>
</evidence>
<dbReference type="Pfam" id="PF00005">
    <property type="entry name" value="ABC_tran"/>
    <property type="match status" value="1"/>
</dbReference>
<dbReference type="InterPro" id="IPR027417">
    <property type="entry name" value="P-loop_NTPase"/>
</dbReference>
<dbReference type="GO" id="GO:0005524">
    <property type="term" value="F:ATP binding"/>
    <property type="evidence" value="ECO:0007669"/>
    <property type="project" value="UniProtKB-KW"/>
</dbReference>
<protein>
    <submittedName>
        <fullName evidence="6">ABC transporter ATP-binding protein</fullName>
    </submittedName>
</protein>
<evidence type="ECO:0000313" key="7">
    <source>
        <dbReference type="Proteomes" id="UP000621500"/>
    </source>
</evidence>
<evidence type="ECO:0000256" key="3">
    <source>
        <dbReference type="ARBA" id="ARBA00022741"/>
    </source>
</evidence>
<dbReference type="InterPro" id="IPR017871">
    <property type="entry name" value="ABC_transporter-like_CS"/>
</dbReference>
<dbReference type="InterPro" id="IPR003439">
    <property type="entry name" value="ABC_transporter-like_ATP-bd"/>
</dbReference>
<organism evidence="6 7">
    <name type="scientific">Plantactinospora mayteni</name>
    <dbReference type="NCBI Taxonomy" id="566021"/>
    <lineage>
        <taxon>Bacteria</taxon>
        <taxon>Bacillati</taxon>
        <taxon>Actinomycetota</taxon>
        <taxon>Actinomycetes</taxon>
        <taxon>Micromonosporales</taxon>
        <taxon>Micromonosporaceae</taxon>
        <taxon>Plantactinospora</taxon>
    </lineage>
</organism>
<evidence type="ECO:0000256" key="4">
    <source>
        <dbReference type="ARBA" id="ARBA00022840"/>
    </source>
</evidence>
<dbReference type="Proteomes" id="UP000621500">
    <property type="component" value="Unassembled WGS sequence"/>
</dbReference>
<proteinExistence type="inferred from homology"/>
<dbReference type="SMART" id="SM00382">
    <property type="entry name" value="AAA"/>
    <property type="match status" value="1"/>
</dbReference>
<dbReference type="SUPFAM" id="SSF52540">
    <property type="entry name" value="P-loop containing nucleoside triphosphate hydrolases"/>
    <property type="match status" value="1"/>
</dbReference>
<keyword evidence="4 6" id="KW-0067">ATP-binding</keyword>
<dbReference type="CDD" id="cd03264">
    <property type="entry name" value="ABC_drug_resistance_like"/>
    <property type="match status" value="1"/>
</dbReference>
<dbReference type="EMBL" id="BONX01000045">
    <property type="protein sequence ID" value="GIG99474.1"/>
    <property type="molecule type" value="Genomic_DNA"/>
</dbReference>
<gene>
    <name evidence="6" type="ORF">Pma05_60470</name>
</gene>
<dbReference type="PANTHER" id="PTHR43335:SF2">
    <property type="entry name" value="ABC TRANSPORTER, ATP-BINDING PROTEIN"/>
    <property type="match status" value="1"/>
</dbReference>
<evidence type="ECO:0000256" key="2">
    <source>
        <dbReference type="ARBA" id="ARBA00022448"/>
    </source>
</evidence>
<dbReference type="InterPro" id="IPR003593">
    <property type="entry name" value="AAA+_ATPase"/>
</dbReference>
<dbReference type="RefSeq" id="WP_203860848.1">
    <property type="nucleotide sequence ID" value="NZ_BAAAZQ010000014.1"/>
</dbReference>
<sequence length="301" mass="31777">MDIQTTGLTRRFGKVTALHSVDLAIPGGMYGLLGANGAGKTTLMRILAGVLPPSGGQVRVGGHDLTTSAGRLAVQRRLGYLPQDLGLYPDLSPREFLDYVGLLKGLDDTRARHRQVDELLELVALTEVAGRRMKGFSGGMRRRVGIAQALLGDPALIVVDEPTAGLDPEERVRFRTLLAGLAGHRTVLLSTHIVEDVAQTCQHAAVMAGGRVVYTGMVTDLVRVGEGATWEVTSSGPAPTVGVVVSAISRTDGTHYRVVSSSRPSPDAVPVPPSLEDGYVALMQRASARAHTVPGGLRLPS</sequence>
<evidence type="ECO:0000256" key="1">
    <source>
        <dbReference type="ARBA" id="ARBA00005417"/>
    </source>
</evidence>
<dbReference type="PANTHER" id="PTHR43335">
    <property type="entry name" value="ABC TRANSPORTER, ATP-BINDING PROTEIN"/>
    <property type="match status" value="1"/>
</dbReference>
<dbReference type="Gene3D" id="3.40.50.300">
    <property type="entry name" value="P-loop containing nucleotide triphosphate hydrolases"/>
    <property type="match status" value="1"/>
</dbReference>
<accession>A0ABQ4EXU7</accession>
<comment type="caution">
    <text evidence="6">The sequence shown here is derived from an EMBL/GenBank/DDBJ whole genome shotgun (WGS) entry which is preliminary data.</text>
</comment>
<dbReference type="PROSITE" id="PS50893">
    <property type="entry name" value="ABC_TRANSPORTER_2"/>
    <property type="match status" value="1"/>
</dbReference>
<comment type="similarity">
    <text evidence="1">Belongs to the ABC transporter superfamily.</text>
</comment>
<keyword evidence="3" id="KW-0547">Nucleotide-binding</keyword>